<reference evidence="1" key="1">
    <citation type="journal article" date="2011" name="Genome Biol.">
        <title>The draft genome of the carcinogenic human liver fluke Clonorchis sinensis.</title>
        <authorList>
            <person name="Wang X."/>
            <person name="Chen W."/>
            <person name="Huang Y."/>
            <person name="Sun J."/>
            <person name="Men J."/>
            <person name="Liu H."/>
            <person name="Luo F."/>
            <person name="Guo L."/>
            <person name="Lv X."/>
            <person name="Deng C."/>
            <person name="Zhou C."/>
            <person name="Fan Y."/>
            <person name="Li X."/>
            <person name="Huang L."/>
            <person name="Hu Y."/>
            <person name="Liang C."/>
            <person name="Hu X."/>
            <person name="Xu J."/>
            <person name="Yu X."/>
        </authorList>
    </citation>
    <scope>NUCLEOTIDE SEQUENCE [LARGE SCALE GENOMIC DNA]</scope>
    <source>
        <strain evidence="1">Henan</strain>
    </source>
</reference>
<dbReference type="Proteomes" id="UP000008909">
    <property type="component" value="Unassembled WGS sequence"/>
</dbReference>
<name>H2KQ94_CLOSI</name>
<dbReference type="AlphaFoldDB" id="H2KQ94"/>
<gene>
    <name evidence="1" type="ORF">CLF_103481</name>
</gene>
<evidence type="ECO:0000313" key="1">
    <source>
        <dbReference type="EMBL" id="GAA31863.2"/>
    </source>
</evidence>
<dbReference type="EMBL" id="DF142981">
    <property type="protein sequence ID" value="GAA31863.2"/>
    <property type="molecule type" value="Genomic_DNA"/>
</dbReference>
<organism evidence="1 2">
    <name type="scientific">Clonorchis sinensis</name>
    <name type="common">Chinese liver fluke</name>
    <dbReference type="NCBI Taxonomy" id="79923"/>
    <lineage>
        <taxon>Eukaryota</taxon>
        <taxon>Metazoa</taxon>
        <taxon>Spiralia</taxon>
        <taxon>Lophotrochozoa</taxon>
        <taxon>Platyhelminthes</taxon>
        <taxon>Trematoda</taxon>
        <taxon>Digenea</taxon>
        <taxon>Opisthorchiida</taxon>
        <taxon>Opisthorchiata</taxon>
        <taxon>Opisthorchiidae</taxon>
        <taxon>Clonorchis</taxon>
    </lineage>
</organism>
<sequence>MPTIAGHITKVNHSGFCVYIPFSGEIQPMGRKTRDELRVRTAQYLQMLPEPGDYDSRVDEELFKRILQIVHRDAPGELHNLLAKLAATNASKLITENTFFVAFAKRNLLHVATYNQARNCVRLLVNPPHCWDPDKLDGRNHNPMYLAEMRDDIGVLVEIARQSKERRDMCSPSVDKPIYGGFPSTALVWPQDLWVHPLKRDAMIGVRHVGISGSEHDPAGHYMFRTQMIGPLVALVFELYIANPSLFAFDFWTGEESDNKQRLFWPVPSNEPDLREEVLEHSSCEDYPHCLYRISVITRQLHLPDEERFVILRNRWVTHTLTSFETSSRSWSLSPPSLMRYCRSVIRRLLVNRCKERNLQSNYVQLVRSLRQPQAIEQFLIYQDIWDVPDWEQHLTDGEGANMPYGIRLLARRIVLDTGETGTLIGHRFIPDR</sequence>
<protein>
    <submittedName>
        <fullName evidence="1">Uncharacterized protein</fullName>
    </submittedName>
</protein>
<accession>H2KQ94</accession>
<evidence type="ECO:0000313" key="2">
    <source>
        <dbReference type="Proteomes" id="UP000008909"/>
    </source>
</evidence>
<proteinExistence type="predicted"/>
<reference key="2">
    <citation type="submission" date="2011-10" db="EMBL/GenBank/DDBJ databases">
        <title>The genome and transcriptome sequence of Clonorchis sinensis provide insights into the carcinogenic liver fluke.</title>
        <authorList>
            <person name="Wang X."/>
            <person name="Huang Y."/>
            <person name="Chen W."/>
            <person name="Liu H."/>
            <person name="Guo L."/>
            <person name="Chen Y."/>
            <person name="Luo F."/>
            <person name="Zhou W."/>
            <person name="Sun J."/>
            <person name="Mao Q."/>
            <person name="Liang P."/>
            <person name="Zhou C."/>
            <person name="Tian Y."/>
            <person name="Men J."/>
            <person name="Lv X."/>
            <person name="Huang L."/>
            <person name="Zhou J."/>
            <person name="Hu Y."/>
            <person name="Li R."/>
            <person name="Zhang F."/>
            <person name="Lei H."/>
            <person name="Li X."/>
            <person name="Hu X."/>
            <person name="Liang C."/>
            <person name="Xu J."/>
            <person name="Wu Z."/>
            <person name="Yu X."/>
        </authorList>
    </citation>
    <scope>NUCLEOTIDE SEQUENCE</scope>
    <source>
        <strain>Henan</strain>
    </source>
</reference>
<keyword evidence="2" id="KW-1185">Reference proteome</keyword>